<evidence type="ECO:0000256" key="6">
    <source>
        <dbReference type="ARBA" id="ARBA00022553"/>
    </source>
</evidence>
<dbReference type="PROSITE" id="PS00108">
    <property type="entry name" value="PROTEIN_KINASE_ST"/>
    <property type="match status" value="1"/>
</dbReference>
<evidence type="ECO:0000256" key="10">
    <source>
        <dbReference type="ARBA" id="ARBA00022840"/>
    </source>
</evidence>
<reference evidence="16" key="1">
    <citation type="submission" date="2025-08" db="UniProtKB">
        <authorList>
            <consortium name="RefSeq"/>
        </authorList>
    </citation>
    <scope>IDENTIFICATION</scope>
    <source>
        <tissue evidence="16">Muscle</tissue>
    </source>
</reference>
<dbReference type="GO" id="GO:0005737">
    <property type="term" value="C:cytoplasm"/>
    <property type="evidence" value="ECO:0007669"/>
    <property type="project" value="UniProtKB-SubCell"/>
</dbReference>
<dbReference type="InterPro" id="IPR050588">
    <property type="entry name" value="WNK_Ser-Thr_kinase"/>
</dbReference>
<dbReference type="RefSeq" id="XP_035874398.1">
    <property type="nucleotide sequence ID" value="XM_036018505.1"/>
</dbReference>
<feature type="compositionally biased region" description="Low complexity" evidence="13">
    <location>
        <begin position="590"/>
        <end position="599"/>
    </location>
</feature>
<dbReference type="FunFam" id="1.10.510.10:FF:000006">
    <property type="entry name" value="Serine/threonine-protein kinase WNK1 isoform 2"/>
    <property type="match status" value="1"/>
</dbReference>
<feature type="compositionally biased region" description="Low complexity" evidence="13">
    <location>
        <begin position="1295"/>
        <end position="1313"/>
    </location>
</feature>
<feature type="region of interest" description="Disordered" evidence="13">
    <location>
        <begin position="1857"/>
        <end position="1941"/>
    </location>
</feature>
<dbReference type="GeneID" id="114512608"/>
<keyword evidence="7" id="KW-0808">Transferase</keyword>
<keyword evidence="15" id="KW-1185">Reference proteome</keyword>
<accession>A0A7E6D596</accession>
<dbReference type="SMART" id="SM00220">
    <property type="entry name" value="S_TKc"/>
    <property type="match status" value="1"/>
</dbReference>
<feature type="region of interest" description="Disordered" evidence="13">
    <location>
        <begin position="1295"/>
        <end position="1315"/>
    </location>
</feature>
<feature type="compositionally biased region" description="Polar residues" evidence="13">
    <location>
        <begin position="600"/>
        <end position="613"/>
    </location>
</feature>
<feature type="compositionally biased region" description="Basic and acidic residues" evidence="13">
    <location>
        <begin position="1613"/>
        <end position="1629"/>
    </location>
</feature>
<feature type="compositionally biased region" description="Basic and acidic residues" evidence="13">
    <location>
        <begin position="574"/>
        <end position="589"/>
    </location>
</feature>
<dbReference type="CDD" id="cd14030">
    <property type="entry name" value="STKc_WNK1"/>
    <property type="match status" value="1"/>
</dbReference>
<feature type="compositionally biased region" description="Low complexity" evidence="13">
    <location>
        <begin position="95"/>
        <end position="105"/>
    </location>
</feature>
<keyword evidence="6" id="KW-0597">Phosphoprotein</keyword>
<comment type="subcellular location">
    <subcellularLocation>
        <location evidence="2">Cytoplasm</location>
    </subcellularLocation>
</comment>
<organism evidence="15 16">
    <name type="scientific">Phyllostomus discolor</name>
    <name type="common">pale spear-nosed bat</name>
    <dbReference type="NCBI Taxonomy" id="89673"/>
    <lineage>
        <taxon>Eukaryota</taxon>
        <taxon>Metazoa</taxon>
        <taxon>Chordata</taxon>
        <taxon>Craniata</taxon>
        <taxon>Vertebrata</taxon>
        <taxon>Euteleostomi</taxon>
        <taxon>Mammalia</taxon>
        <taxon>Eutheria</taxon>
        <taxon>Laurasiatheria</taxon>
        <taxon>Chiroptera</taxon>
        <taxon>Yangochiroptera</taxon>
        <taxon>Phyllostomidae</taxon>
        <taxon>Phyllostominae</taxon>
        <taxon>Phyllostomus</taxon>
    </lineage>
</organism>
<dbReference type="EC" id="2.7.11.1" evidence="3"/>
<evidence type="ECO:0000256" key="2">
    <source>
        <dbReference type="ARBA" id="ARBA00004496"/>
    </source>
</evidence>
<feature type="compositionally biased region" description="Low complexity" evidence="13">
    <location>
        <begin position="1630"/>
        <end position="1652"/>
    </location>
</feature>
<dbReference type="GO" id="GO:0005524">
    <property type="term" value="F:ATP binding"/>
    <property type="evidence" value="ECO:0007669"/>
    <property type="project" value="UniProtKB-KW"/>
</dbReference>
<feature type="region of interest" description="Disordered" evidence="13">
    <location>
        <begin position="95"/>
        <end position="204"/>
    </location>
</feature>
<comment type="cofactor">
    <cofactor evidence="1">
        <name>Mg(2+)</name>
        <dbReference type="ChEBI" id="CHEBI:18420"/>
    </cofactor>
</comment>
<dbReference type="Gene3D" id="3.10.20.90">
    <property type="entry name" value="Phosphatidylinositol 3-kinase Catalytic Subunit, Chain A, domain 1"/>
    <property type="match status" value="2"/>
</dbReference>
<dbReference type="PANTHER" id="PTHR13902">
    <property type="entry name" value="SERINE/THREONINE-PROTEIN KINASE WNK WITH NO LYSINE -RELATED"/>
    <property type="match status" value="1"/>
</dbReference>
<feature type="compositionally biased region" description="Polar residues" evidence="13">
    <location>
        <begin position="835"/>
        <end position="845"/>
    </location>
</feature>
<dbReference type="InterPro" id="IPR056865">
    <property type="entry name" value="CCTL2_WNK"/>
</dbReference>
<evidence type="ECO:0000256" key="9">
    <source>
        <dbReference type="ARBA" id="ARBA00022777"/>
    </source>
</evidence>
<feature type="domain" description="Protein kinase" evidence="14">
    <location>
        <begin position="222"/>
        <end position="480"/>
    </location>
</feature>
<feature type="compositionally biased region" description="Polar residues" evidence="13">
    <location>
        <begin position="1920"/>
        <end position="1941"/>
    </location>
</feature>
<feature type="compositionally biased region" description="Polar residues" evidence="13">
    <location>
        <begin position="756"/>
        <end position="771"/>
    </location>
</feature>
<dbReference type="Gene3D" id="3.30.200.20">
    <property type="entry name" value="Phosphorylase Kinase, domain 1"/>
    <property type="match status" value="1"/>
</dbReference>
<feature type="compositionally biased region" description="Polar residues" evidence="13">
    <location>
        <begin position="1774"/>
        <end position="1784"/>
    </location>
</feature>
<dbReference type="PROSITE" id="PS50011">
    <property type="entry name" value="PROTEIN_KINASE_DOM"/>
    <property type="match status" value="1"/>
</dbReference>
<evidence type="ECO:0000313" key="16">
    <source>
        <dbReference type="RefSeq" id="XP_035874398.1"/>
    </source>
</evidence>
<dbReference type="InterPro" id="IPR011009">
    <property type="entry name" value="Kinase-like_dom_sf"/>
</dbReference>
<evidence type="ECO:0000313" key="15">
    <source>
        <dbReference type="Proteomes" id="UP000504628"/>
    </source>
</evidence>
<comment type="catalytic activity">
    <reaction evidence="11">
        <text>L-threonyl-[protein] + ATP = O-phospho-L-threonyl-[protein] + ADP + H(+)</text>
        <dbReference type="Rhea" id="RHEA:46608"/>
        <dbReference type="Rhea" id="RHEA-COMP:11060"/>
        <dbReference type="Rhea" id="RHEA-COMP:11605"/>
        <dbReference type="ChEBI" id="CHEBI:15378"/>
        <dbReference type="ChEBI" id="CHEBI:30013"/>
        <dbReference type="ChEBI" id="CHEBI:30616"/>
        <dbReference type="ChEBI" id="CHEBI:61977"/>
        <dbReference type="ChEBI" id="CHEBI:456216"/>
        <dbReference type="EC" id="2.7.11.1"/>
    </reaction>
</comment>
<feature type="compositionally biased region" description="Basic residues" evidence="13">
    <location>
        <begin position="1867"/>
        <end position="1879"/>
    </location>
</feature>
<evidence type="ECO:0000256" key="5">
    <source>
        <dbReference type="ARBA" id="ARBA00022527"/>
    </source>
</evidence>
<dbReference type="InterPro" id="IPR024678">
    <property type="entry name" value="Kinase_OSR1/WNK_CCT"/>
</dbReference>
<feature type="region of interest" description="Disordered" evidence="13">
    <location>
        <begin position="574"/>
        <end position="875"/>
    </location>
</feature>
<proteinExistence type="predicted"/>
<dbReference type="GO" id="GO:0004674">
    <property type="term" value="F:protein serine/threonine kinase activity"/>
    <property type="evidence" value="ECO:0007669"/>
    <property type="project" value="UniProtKB-KW"/>
</dbReference>
<dbReference type="Pfam" id="PF24889">
    <property type="entry name" value="CCTL2_WNK"/>
    <property type="match status" value="1"/>
</dbReference>
<dbReference type="Pfam" id="PF12202">
    <property type="entry name" value="OSR1_C"/>
    <property type="match status" value="1"/>
</dbReference>
<feature type="compositionally biased region" description="Polar residues" evidence="13">
    <location>
        <begin position="639"/>
        <end position="691"/>
    </location>
</feature>
<dbReference type="FunFam" id="3.10.20.90:FF:000007">
    <property type="entry name" value="Serine/threonine-protein kinase WNK1 isoform 1"/>
    <property type="match status" value="1"/>
</dbReference>
<dbReference type="CTD" id="65125"/>
<dbReference type="Pfam" id="PF00069">
    <property type="entry name" value="Pkinase"/>
    <property type="match status" value="1"/>
</dbReference>
<evidence type="ECO:0000256" key="4">
    <source>
        <dbReference type="ARBA" id="ARBA00022490"/>
    </source>
</evidence>
<dbReference type="SUPFAM" id="SSF56112">
    <property type="entry name" value="Protein kinase-like (PK-like)"/>
    <property type="match status" value="1"/>
</dbReference>
<feature type="compositionally biased region" description="Pro residues" evidence="13">
    <location>
        <begin position="802"/>
        <end position="814"/>
    </location>
</feature>
<evidence type="ECO:0000259" key="14">
    <source>
        <dbReference type="PROSITE" id="PS50011"/>
    </source>
</evidence>
<keyword evidence="10" id="KW-0067">ATP-binding</keyword>
<feature type="compositionally biased region" description="Low complexity" evidence="13">
    <location>
        <begin position="712"/>
        <end position="755"/>
    </location>
</feature>
<evidence type="ECO:0000256" key="13">
    <source>
        <dbReference type="SAM" id="MobiDB-lite"/>
    </source>
</evidence>
<feature type="region of interest" description="Disordered" evidence="13">
    <location>
        <begin position="1613"/>
        <end position="1657"/>
    </location>
</feature>
<keyword evidence="4" id="KW-0963">Cytoplasm</keyword>
<evidence type="ECO:0000256" key="12">
    <source>
        <dbReference type="ARBA" id="ARBA00048679"/>
    </source>
</evidence>
<dbReference type="InterPro" id="IPR000719">
    <property type="entry name" value="Prot_kinase_dom"/>
</dbReference>
<keyword evidence="8" id="KW-0547">Nucleotide-binding</keyword>
<dbReference type="FunFam" id="3.30.200.20:FF:000494">
    <property type="entry name" value="serine/threonine-protein kinase WNK2 isoform X2"/>
    <property type="match status" value="1"/>
</dbReference>
<evidence type="ECO:0000256" key="7">
    <source>
        <dbReference type="ARBA" id="ARBA00022679"/>
    </source>
</evidence>
<feature type="compositionally biased region" description="Low complexity" evidence="13">
    <location>
        <begin position="617"/>
        <end position="627"/>
    </location>
</feature>
<comment type="catalytic activity">
    <reaction evidence="12">
        <text>L-seryl-[protein] + ATP = O-phospho-L-seryl-[protein] + ADP + H(+)</text>
        <dbReference type="Rhea" id="RHEA:17989"/>
        <dbReference type="Rhea" id="RHEA-COMP:9863"/>
        <dbReference type="Rhea" id="RHEA-COMP:11604"/>
        <dbReference type="ChEBI" id="CHEBI:15378"/>
        <dbReference type="ChEBI" id="CHEBI:29999"/>
        <dbReference type="ChEBI" id="CHEBI:30616"/>
        <dbReference type="ChEBI" id="CHEBI:83421"/>
        <dbReference type="ChEBI" id="CHEBI:456216"/>
        <dbReference type="EC" id="2.7.11.1"/>
    </reaction>
</comment>
<feature type="region of interest" description="Disordered" evidence="13">
    <location>
        <begin position="1487"/>
        <end position="1540"/>
    </location>
</feature>
<feature type="compositionally biased region" description="Polar residues" evidence="13">
    <location>
        <begin position="1880"/>
        <end position="1912"/>
    </location>
</feature>
<evidence type="ECO:0000256" key="11">
    <source>
        <dbReference type="ARBA" id="ARBA00047899"/>
    </source>
</evidence>
<feature type="compositionally biased region" description="Low complexity" evidence="13">
    <location>
        <begin position="29"/>
        <end position="49"/>
    </location>
</feature>
<feature type="region of interest" description="Disordered" evidence="13">
    <location>
        <begin position="2117"/>
        <end position="2143"/>
    </location>
</feature>
<feature type="compositionally biased region" description="Basic and acidic residues" evidence="13">
    <location>
        <begin position="50"/>
        <end position="66"/>
    </location>
</feature>
<feature type="compositionally biased region" description="Basic residues" evidence="13">
    <location>
        <begin position="853"/>
        <end position="875"/>
    </location>
</feature>
<dbReference type="FunFam" id="3.10.20.90:FF:000012">
    <property type="entry name" value="Serine/threonine-protein kinase WNK1 isoform 2"/>
    <property type="match status" value="1"/>
</dbReference>
<feature type="region of interest" description="Disordered" evidence="13">
    <location>
        <begin position="1766"/>
        <end position="1786"/>
    </location>
</feature>
<keyword evidence="5" id="KW-0723">Serine/threonine-protein kinase</keyword>
<dbReference type="Proteomes" id="UP000504628">
    <property type="component" value="Chromosome 2"/>
</dbReference>
<feature type="region of interest" description="Disordered" evidence="13">
    <location>
        <begin position="1"/>
        <end position="82"/>
    </location>
</feature>
<protein>
    <recommendedName>
        <fullName evidence="3">non-specific serine/threonine protein kinase</fullName>
        <ecNumber evidence="3">2.7.11.1</ecNumber>
    </recommendedName>
</protein>
<evidence type="ECO:0000256" key="8">
    <source>
        <dbReference type="ARBA" id="ARBA00022741"/>
    </source>
</evidence>
<keyword evidence="9 16" id="KW-0418">Kinase</keyword>
<sequence length="2173" mass="230117">MSGGASEKQSGTPSSLFLSPPAPSPKNGSSSDSSVGEKLGAAGTDAGTGRTEEYRRRRHTMDKDSRGAASTTTTTEHRFFRRSVICDSNATALELPGLPLSLPQPSVAAVGPQSTPPEPHREETLTATTAAQVAQQPPAAVAAPREPASTGTAATTAPSSTSRDRQVSQPDHVGSKEEPPSARSGSGGGSAKEPQEERSQQQDDIEELETQAVGTSNDGRFLKFDIEIGRGSFKTVYKGLDTETTVEVAWCELQDRKLSKSERQRFKEEAEMLKGLQHPNIVRFYDSWESTVKGKKCIVLVTELMTSGTLKTYLKRFKVMKIKVLRSWCRQILKGLQFLHTRTPPIIHRDLKCDNIFITGPTGSVKIGDLGLATLKRASFAKSVIGTPEFMAPEMYEEKYDESVDVYAFGMCMLEMATSEYPYSECQNAAQIYRRVTSGVKPASFDKVAIPEVKEIIEGCIRQNKDERYSIKDLLNHAFFQEETGVRVELAEEDDGEKIAIKLWLRIEDIKKLKGKYKDNEAIEFSFDLDRDVPEDVAQEMVESGYVCEGDHKTMAKAIKDRVSLIKRKREQRQLVREEQEKRKQEESSSKQQVEQQSSASQAGMKQLPSASTGIPAASATSASVSTQVEPEEPEADQHQQLQYQQPSISVLSDGTVDSGQGSSVFTESRVSSQQTVSYGSQHEQAHSTGTLPGHTASVIQAQSQPHGVYPSSSMVQGQSQGQPSSSSVTGVSSSQTIQHSQQQGIQQTAPPQQTVQYSLPQTSASSEATTVQPVSQPQAPQVLPQVSAGKQSTQGVSQIAPPEPVPVAQPQPTQPATVISSIDSAHSDVASGMSDGNENVPSSSGRHEGRTTKRHYRKSVRSRSRHEKTSRPKLRILNVSNKGDRVVECQLETHNRKMVTFKFDLDGDNPEEIATIMVNNDFILAIERESFVDQVREIIEKADEMLSEDVSVEPEGDQGLESLQGKDDYSFSGSQKLEGEFKQPLPASSMPQQIGISTSSLTQVVHSAGRRFIVSPVPESRLRESKVFTSEISDTVAASTSHAAGMNLSHSASSLSLQQAFSELKNAQMTEGPNTAPPNFSHTGPTFPVVPPSMGSIAGVPTIAGTTPSASVPITSCPPNDISTSVVQSEITMSTEKGIATCTGVTSSVLSIPPASESPVLSSVVSSITISTVISTSAASQSVQAPTSGSTVSSAGTFPSVPVSTTSASAVCSAAAPEAKPSPVLSQQSAGSTSGAASLTSISATTPFPSIASQPSLQLSSSTSAPTLAETVVVSAHSLDKTSHSSTTGLALSLSASSSSSSPGALVSSSISQSGGVHPLVTPSAVAPTPVLSQAAGPTSTPLLPPVPSVPPLVQPVANVPAVQQTLIHSQPQPALLPNQPHTHCPEIDADTQQSKAGIDDIKTLEEKLRSLFSEHSTSGTQHASVSLETSLVVETNVTPGIPTTAVAPSKLMTSTTSTCLPPTSLPLGTTGLPVIPVATPGQVSTPVSTTAGAKPGTVPSKPPLTKAPVLPLGTELPAGIPSSEQQPPFPGPPLTQSQQPLEDLDAQLRRTLSPETAAVTSAVGPVSVVAPTAVTEAGAQPPKDVPQVTAASSGTGVFKTGRFQVSVAMDDAQKEGKNKSEDSKSVHFESSTSESSVLSSSSPESTLVKPGPNGITIHGVCPDMPDGVHKTPASEAKSETWQPTKVGHFQVTTAANKVGRFSVSRTEDKITEAKKEGPVESPPFVDLEQAILPAAIPKKEKPELSEPSHLNGPSSDLEAAFLSRDVDDGSGSPHSPHQLSSRSLPIQNLSQSLSNSLNSSYMSSDNESDIEDEDLKLELRRLREKHLKEIQDLQSRQKHEIESLYTKLGKVPPAVIIPPAAPLSGRRRRPTKSKGSKSSRNTSLGNKSPQLSGNLSGQSAASVLHPQQTLHPPGNIPETGQNQLLQPLKPSPSSDNLYSAFTSDGAISVPSLSAPGQGCAKFNCASEQVTFKPGGRRTRFLSTPCLALWKMVKKVCPCNQLCRTSSTNTVGGTVNSQAAQAQPPALTSSRKGTFTDDLHKLVDNWARDAMNLSGRRGSKGHTNYEGPGMARKFSAPGQLCISMTSNLGGSAPISAASATSLGHFTKSMCPPQQYSFPAPPPFNTQWSGTGGSTPQPLGQFQPVGTASLQNFNISNLQKSISNPPGSNLRTT</sequence>
<feature type="compositionally biased region" description="Polar residues" evidence="13">
    <location>
        <begin position="2125"/>
        <end position="2143"/>
    </location>
</feature>
<feature type="compositionally biased region" description="Low complexity" evidence="13">
    <location>
        <begin position="126"/>
        <end position="161"/>
    </location>
</feature>
<feature type="compositionally biased region" description="Low complexity" evidence="13">
    <location>
        <begin position="772"/>
        <end position="789"/>
    </location>
</feature>
<dbReference type="InterPro" id="IPR008271">
    <property type="entry name" value="Ser/Thr_kinase_AS"/>
</dbReference>
<gene>
    <name evidence="16" type="primary">WNK1</name>
</gene>
<evidence type="ECO:0000256" key="3">
    <source>
        <dbReference type="ARBA" id="ARBA00012513"/>
    </source>
</evidence>
<dbReference type="Gene3D" id="1.10.510.10">
    <property type="entry name" value="Transferase(Phosphotransferase) domain 1"/>
    <property type="match status" value="1"/>
</dbReference>
<evidence type="ECO:0000256" key="1">
    <source>
        <dbReference type="ARBA" id="ARBA00001946"/>
    </source>
</evidence>
<name>A0A7E6D596_9CHIR</name>